<proteinExistence type="predicted"/>
<dbReference type="Proteomes" id="UP001500603">
    <property type="component" value="Unassembled WGS sequence"/>
</dbReference>
<evidence type="ECO:0000313" key="1">
    <source>
        <dbReference type="EMBL" id="GAA5045682.1"/>
    </source>
</evidence>
<dbReference type="EMBL" id="BAABJM010000001">
    <property type="protein sequence ID" value="GAA5045682.1"/>
    <property type="molecule type" value="Genomic_DNA"/>
</dbReference>
<evidence type="ECO:0000313" key="2">
    <source>
        <dbReference type="Proteomes" id="UP001500603"/>
    </source>
</evidence>
<dbReference type="NCBIfam" id="TIGR00026">
    <property type="entry name" value="hi_GC_TIGR00026"/>
    <property type="match status" value="1"/>
</dbReference>
<dbReference type="Gene3D" id="2.30.110.10">
    <property type="entry name" value="Electron Transport, Fmn-binding Protein, Chain A"/>
    <property type="match status" value="1"/>
</dbReference>
<sequence>MDLSTRYLGPTGIDPIMGRIANWLPRLGIGIAGSRLLAVRGRKSGEWRTTMVNLMVREDGARFLVAPRGHTQWVRNLRVAGDGELRLGRKVEAFTADEIPDADKVALLRLYLRKWGWEVGRFFEGVSAHSTDEELAAIAPGFPVFRIYDRNIDRAEIIGGKGAILESH</sequence>
<keyword evidence="2" id="KW-1185">Reference proteome</keyword>
<reference evidence="2" key="1">
    <citation type="journal article" date="2019" name="Int. J. Syst. Evol. Microbiol.">
        <title>The Global Catalogue of Microorganisms (GCM) 10K type strain sequencing project: providing services to taxonomists for standard genome sequencing and annotation.</title>
        <authorList>
            <consortium name="The Broad Institute Genomics Platform"/>
            <consortium name="The Broad Institute Genome Sequencing Center for Infectious Disease"/>
            <person name="Wu L."/>
            <person name="Ma J."/>
        </authorList>
    </citation>
    <scope>NUCLEOTIDE SEQUENCE [LARGE SCALE GENOMIC DNA]</scope>
    <source>
        <strain evidence="2">JCM 18298</strain>
    </source>
</reference>
<dbReference type="InterPro" id="IPR012349">
    <property type="entry name" value="Split_barrel_FMN-bd"/>
</dbReference>
<dbReference type="Pfam" id="PF04075">
    <property type="entry name" value="F420H2_quin_red"/>
    <property type="match status" value="1"/>
</dbReference>
<accession>A0ABP9JWW4</accession>
<dbReference type="InterPro" id="IPR004378">
    <property type="entry name" value="F420H2_quin_Rdtase"/>
</dbReference>
<gene>
    <name evidence="1" type="ORF">GCM10023318_10330</name>
</gene>
<comment type="caution">
    <text evidence="1">The sequence shown here is derived from an EMBL/GenBank/DDBJ whole genome shotgun (WGS) entry which is preliminary data.</text>
</comment>
<organism evidence="1 2">
    <name type="scientific">Nocardia callitridis</name>
    <dbReference type="NCBI Taxonomy" id="648753"/>
    <lineage>
        <taxon>Bacteria</taxon>
        <taxon>Bacillati</taxon>
        <taxon>Actinomycetota</taxon>
        <taxon>Actinomycetes</taxon>
        <taxon>Mycobacteriales</taxon>
        <taxon>Nocardiaceae</taxon>
        <taxon>Nocardia</taxon>
    </lineage>
</organism>
<protein>
    <submittedName>
        <fullName evidence="1">Nitroreductase family deazaflavin-dependent oxidoreductase</fullName>
    </submittedName>
</protein>
<name>A0ABP9JWW4_9NOCA</name>
<dbReference type="RefSeq" id="WP_345493857.1">
    <property type="nucleotide sequence ID" value="NZ_BAABJM010000001.1"/>
</dbReference>